<dbReference type="OrthoDB" id="9763774at2"/>
<keyword evidence="2" id="KW-1133">Transmembrane helix</keyword>
<evidence type="ECO:0000259" key="3">
    <source>
        <dbReference type="PROSITE" id="PS51746"/>
    </source>
</evidence>
<dbReference type="Pfam" id="PF07228">
    <property type="entry name" value="SpoIIE"/>
    <property type="match status" value="1"/>
</dbReference>
<organism evidence="4 5">
    <name type="scientific">Paenisporosarcina cavernae</name>
    <dbReference type="NCBI Taxonomy" id="2320858"/>
    <lineage>
        <taxon>Bacteria</taxon>
        <taxon>Bacillati</taxon>
        <taxon>Bacillota</taxon>
        <taxon>Bacilli</taxon>
        <taxon>Bacillales</taxon>
        <taxon>Caryophanaceae</taxon>
        <taxon>Paenisporosarcina</taxon>
    </lineage>
</organism>
<feature type="transmembrane region" description="Helical" evidence="2">
    <location>
        <begin position="224"/>
        <end position="250"/>
    </location>
</feature>
<protein>
    <submittedName>
        <fullName evidence="4">Stage II sporulation protein E</fullName>
    </submittedName>
</protein>
<sequence length="799" mass="90101">MRTFVAHTLKWHINMPWNQQVFQIRLRAILVSLLFAIVAVLLAKFALFEHVTPFFFPFWTVVHLRYPKFQKFVLAGGLVGSTFLGFGQLLLQLAMVGTFFLTSKRRLRDLFLPFQVGVIVLGVQFVWQYVSYVKDIPISVITMVGYESLLAALFTIFLSQVIVPVYELTIKKWTIERTVSAVVIGVVVWWSMEDIQLFSVSLSLLVSQFLLLAVYYTQGKSRGAFFAICVGVVSTMTTLAFSGMLAVYALTAVGVAIVKNKSRVGISTGMLGSYGFMLLYDDTLPLDEVFFTTFAVASLLFLLFPKDVLDRWAYKGASEETRILLKRQEWMSDKMKEQLAKFQSFIEFLASVVGAKDVTVAATLDTTVGFPACTTCFKRNRCWANGEDGMVPVVQEWRQKRPVSKKGMKHQLNRSIQEKCVRAEQVIEALEESYTTSRLANEYVHGSQMMALQLKEIGQHVGKLLADLELPTQLGTNEEELLCEMFAKANVPVIQLDIVSTEKGAHKLVVCLPHATTRETTTLMGERVVLPILHAHFDEPFHLAAVNEVQHPFSHVQLICESTVRFEYSYSICATSKEHTLYSGDTHLVFPLHEGLVAVILSDGMGHNKDAYMESKKVIRLLRECLQYPMSPESAMHTLHYLMSLKLGSDLYATVDLALIDLQHGKLWSYKAGSMATYLFSGPDVTLLENFQAPIGMLGNIQMENRTTMLKDGDTLVFVSDGLFSSQDDLALQEKELIRLVRKYAEIPVSMQADRIVADFKRRFGAPEDDCTIILLQIRHTVPEWSSFSPFSVKSWQKA</sequence>
<evidence type="ECO:0000313" key="5">
    <source>
        <dbReference type="Proteomes" id="UP000265725"/>
    </source>
</evidence>
<dbReference type="SMART" id="SM00331">
    <property type="entry name" value="PP2C_SIG"/>
    <property type="match status" value="1"/>
</dbReference>
<dbReference type="KEGG" id="paek:D3873_13025"/>
<keyword evidence="5" id="KW-1185">Reference proteome</keyword>
<accession>A0A385YUW9</accession>
<dbReference type="PANTHER" id="PTHR43156:SF2">
    <property type="entry name" value="STAGE II SPORULATION PROTEIN E"/>
    <property type="match status" value="1"/>
</dbReference>
<dbReference type="Pfam" id="PF19732">
    <property type="entry name" value="SpoIIE_N"/>
    <property type="match status" value="1"/>
</dbReference>
<gene>
    <name evidence="4" type="ORF">D3873_13025</name>
</gene>
<dbReference type="Gene3D" id="3.60.40.10">
    <property type="entry name" value="PPM-type phosphatase domain"/>
    <property type="match status" value="1"/>
</dbReference>
<dbReference type="EMBL" id="CP032418">
    <property type="protein sequence ID" value="AYC30685.1"/>
    <property type="molecule type" value="Genomic_DNA"/>
</dbReference>
<feature type="transmembrane region" description="Helical" evidence="2">
    <location>
        <begin position="72"/>
        <end position="101"/>
    </location>
</feature>
<keyword evidence="2" id="KW-0812">Transmembrane</keyword>
<dbReference type="PROSITE" id="PS51746">
    <property type="entry name" value="PPM_2"/>
    <property type="match status" value="1"/>
</dbReference>
<dbReference type="InterPro" id="IPR052016">
    <property type="entry name" value="Bact_Sigma-Reg"/>
</dbReference>
<dbReference type="GO" id="GO:0016791">
    <property type="term" value="F:phosphatase activity"/>
    <property type="evidence" value="ECO:0007669"/>
    <property type="project" value="TreeGrafter"/>
</dbReference>
<keyword evidence="1" id="KW-0378">Hydrolase</keyword>
<dbReference type="AlphaFoldDB" id="A0A385YUW9"/>
<reference evidence="5" key="1">
    <citation type="submission" date="2018-09" db="EMBL/GenBank/DDBJ databases">
        <authorList>
            <person name="Zhu H."/>
        </authorList>
    </citation>
    <scope>NUCLEOTIDE SEQUENCE [LARGE SCALE GENOMIC DNA]</scope>
    <source>
        <strain evidence="5">K2R23-3</strain>
    </source>
</reference>
<name>A0A385YUW9_9BACL</name>
<dbReference type="PANTHER" id="PTHR43156">
    <property type="entry name" value="STAGE II SPORULATION PROTEIN E-RELATED"/>
    <property type="match status" value="1"/>
</dbReference>
<feature type="transmembrane region" description="Helical" evidence="2">
    <location>
        <begin position="198"/>
        <end position="217"/>
    </location>
</feature>
<evidence type="ECO:0000256" key="2">
    <source>
        <dbReference type="SAM" id="Phobius"/>
    </source>
</evidence>
<feature type="transmembrane region" description="Helical" evidence="2">
    <location>
        <begin position="110"/>
        <end position="130"/>
    </location>
</feature>
<dbReference type="InterPro" id="IPR036457">
    <property type="entry name" value="PPM-type-like_dom_sf"/>
</dbReference>
<feature type="domain" description="PPM-type phosphatase" evidence="3">
    <location>
        <begin position="569"/>
        <end position="778"/>
    </location>
</feature>
<feature type="transmembrane region" description="Helical" evidence="2">
    <location>
        <begin position="175"/>
        <end position="192"/>
    </location>
</feature>
<dbReference type="SUPFAM" id="SSF81606">
    <property type="entry name" value="PP2C-like"/>
    <property type="match status" value="1"/>
</dbReference>
<dbReference type="InterPro" id="IPR001932">
    <property type="entry name" value="PPM-type_phosphatase-like_dom"/>
</dbReference>
<dbReference type="Proteomes" id="UP000265725">
    <property type="component" value="Chromosome"/>
</dbReference>
<feature type="transmembrane region" description="Helical" evidence="2">
    <location>
        <begin position="136"/>
        <end position="163"/>
    </location>
</feature>
<proteinExistence type="predicted"/>
<evidence type="ECO:0000256" key="1">
    <source>
        <dbReference type="ARBA" id="ARBA00022801"/>
    </source>
</evidence>
<dbReference type="InterPro" id="IPR045768">
    <property type="entry name" value="SpoIIE_N"/>
</dbReference>
<evidence type="ECO:0000313" key="4">
    <source>
        <dbReference type="EMBL" id="AYC30685.1"/>
    </source>
</evidence>
<keyword evidence="2" id="KW-0472">Membrane</keyword>
<dbReference type="RefSeq" id="WP_119884398.1">
    <property type="nucleotide sequence ID" value="NZ_CP032418.1"/>
</dbReference>